<organism evidence="1 2">
    <name type="scientific">Citrobacter braakii</name>
    <dbReference type="NCBI Taxonomy" id="57706"/>
    <lineage>
        <taxon>Bacteria</taxon>
        <taxon>Pseudomonadati</taxon>
        <taxon>Pseudomonadota</taxon>
        <taxon>Gammaproteobacteria</taxon>
        <taxon>Enterobacterales</taxon>
        <taxon>Enterobacteriaceae</taxon>
        <taxon>Citrobacter</taxon>
        <taxon>Citrobacter freundii complex</taxon>
    </lineage>
</organism>
<evidence type="ECO:0000313" key="1">
    <source>
        <dbReference type="EMBL" id="OQM44125.1"/>
    </source>
</evidence>
<proteinExistence type="predicted"/>
<evidence type="ECO:0000313" key="2">
    <source>
        <dbReference type="Proteomes" id="UP000192573"/>
    </source>
</evidence>
<dbReference type="NCBIfam" id="TIGR02192">
    <property type="entry name" value="HtrL_YibB"/>
    <property type="match status" value="1"/>
</dbReference>
<gene>
    <name evidence="1" type="ORF">BZK42_01985</name>
</gene>
<comment type="caution">
    <text evidence="1">The sequence shown here is derived from an EMBL/GenBank/DDBJ whole genome shotgun (WGS) entry which is preliminary data.</text>
</comment>
<sequence length="285" mass="33480">MNSSITIVTAFFDIGRGDWTSNKGFSPHLERTSDTYIQYFKNLSELDNDMVIFTSSELKPKVEKIRHGKNTVVVALDINKKFRHIKKIISQIQKDVEFISKLETRQLINPEYWSPDYALVCNLKTYFVNRAIELNLVNNDMVAWVDFGYCRSAEVTRGLSRWDYPFDRNKVNFFTVKKGLTVKTIHQVFDHMINNRSYIIGGAIVATQKKWKEFYKLVCQCQIKTLKNNIVDDDQGIFIMCYHYNPQLIKLNYLGKNRWFNLFKLFGRKDLITLSRRLKVSLIGK</sequence>
<dbReference type="InterPro" id="IPR011735">
    <property type="entry name" value="WlaTC/HtrL_glycosyltransf"/>
</dbReference>
<dbReference type="RefSeq" id="WP_046276027.1">
    <property type="nucleotide sequence ID" value="NZ_CABGPK010000003.1"/>
</dbReference>
<accession>A0A1V8P5Y9</accession>
<protein>
    <submittedName>
        <fullName evidence="1">Protein YibB</fullName>
    </submittedName>
</protein>
<dbReference type="EMBL" id="NAEW01000001">
    <property type="protein sequence ID" value="OQM44125.1"/>
    <property type="molecule type" value="Genomic_DNA"/>
</dbReference>
<dbReference type="Pfam" id="PF09612">
    <property type="entry name" value="HtrL_YibB"/>
    <property type="match status" value="1"/>
</dbReference>
<reference evidence="1 2" key="1">
    <citation type="submission" date="2017-03" db="EMBL/GenBank/DDBJ databases">
        <authorList>
            <person name="Afonso C.L."/>
            <person name="Miller P.J."/>
            <person name="Scott M.A."/>
            <person name="Spackman E."/>
            <person name="Goraichik I."/>
            <person name="Dimitrov K.M."/>
            <person name="Suarez D.L."/>
            <person name="Swayne D.E."/>
        </authorList>
    </citation>
    <scope>NUCLEOTIDE SEQUENCE [LARGE SCALE GENOMIC DNA]</scope>
    <source>
        <strain evidence="1 2">ATCC 51113</strain>
    </source>
</reference>
<dbReference type="AlphaFoldDB" id="A0A1V8P5Y9"/>
<name>A0A1V8P5Y9_CITBR</name>
<dbReference type="NCBIfam" id="NF008462">
    <property type="entry name" value="PRK11346.1"/>
    <property type="match status" value="1"/>
</dbReference>
<dbReference type="Proteomes" id="UP000192573">
    <property type="component" value="Unassembled WGS sequence"/>
</dbReference>